<dbReference type="InterPro" id="IPR001841">
    <property type="entry name" value="Znf_RING"/>
</dbReference>
<keyword evidence="2 4" id="KW-0863">Zinc-finger</keyword>
<dbReference type="VEuPathDB" id="TriTrypDB:C3747_70g168"/>
<evidence type="ECO:0000256" key="5">
    <source>
        <dbReference type="SAM" id="MobiDB-lite"/>
    </source>
</evidence>
<dbReference type="Pfam" id="PF13445">
    <property type="entry name" value="zf-RING_UBOX"/>
    <property type="match status" value="1"/>
</dbReference>
<evidence type="ECO:0000259" key="6">
    <source>
        <dbReference type="PROSITE" id="PS50089"/>
    </source>
</evidence>
<dbReference type="VEuPathDB" id="TriTrypDB:TcG_03863"/>
<dbReference type="VEuPathDB" id="TriTrypDB:TCSYLVIO_005098"/>
<feature type="compositionally biased region" description="Basic residues" evidence="5">
    <location>
        <begin position="134"/>
        <end position="149"/>
    </location>
</feature>
<evidence type="ECO:0000313" key="8">
    <source>
        <dbReference type="Proteomes" id="UP000246121"/>
    </source>
</evidence>
<keyword evidence="3" id="KW-0862">Zinc</keyword>
<evidence type="ECO:0000256" key="1">
    <source>
        <dbReference type="ARBA" id="ARBA00022723"/>
    </source>
</evidence>
<dbReference type="SUPFAM" id="SSF57850">
    <property type="entry name" value="RING/U-box"/>
    <property type="match status" value="1"/>
</dbReference>
<dbReference type="VEuPathDB" id="TriTrypDB:TcCLB.511001.150"/>
<sequence length="229" mass="25643">MSTCRGLYDPFIDPIRGIESIDDSGAMELTQCSLSQLPDLVGVTEQLESDELNTLVVSTVRELLCCPICHRPLVHDPAVVDTCGHAFCYNCINLGIENGCVPVASTVQVEDNEDEGRKEKNELSVVSEKDHHTCLSRHGRKQPRRRTRQRRRKFTCPVCLGPAHKWNLVRVRFIQDVVTEFLSHAALAEAFPTAEGENDVPSEVRTEAICGDKKTLRRKGKIAKKHVEL</sequence>
<dbReference type="EMBL" id="PRFA01000054">
    <property type="protein sequence ID" value="PWU90026.1"/>
    <property type="molecule type" value="Genomic_DNA"/>
</dbReference>
<dbReference type="PROSITE" id="PS50089">
    <property type="entry name" value="ZF_RING_2"/>
    <property type="match status" value="1"/>
</dbReference>
<dbReference type="VEuPathDB" id="TriTrypDB:TcCL_ESM01173"/>
<evidence type="ECO:0000256" key="4">
    <source>
        <dbReference type="PROSITE-ProRule" id="PRU00175"/>
    </source>
</evidence>
<dbReference type="SMART" id="SM00184">
    <property type="entry name" value="RING"/>
    <property type="match status" value="1"/>
</dbReference>
<keyword evidence="1" id="KW-0479">Metal-binding</keyword>
<protein>
    <recommendedName>
        <fullName evidence="6">RING-type domain-containing protein</fullName>
    </recommendedName>
</protein>
<reference evidence="7 8" key="1">
    <citation type="journal article" date="2018" name="Microb. Genom.">
        <title>Expanding an expanded genome: long-read sequencing of Trypanosoma cruzi.</title>
        <authorList>
            <person name="Berna L."/>
            <person name="Rodriguez M."/>
            <person name="Chiribao M.L."/>
            <person name="Parodi-Talice A."/>
            <person name="Pita S."/>
            <person name="Rijo G."/>
            <person name="Alvarez-Valin F."/>
            <person name="Robello C."/>
        </authorList>
    </citation>
    <scope>NUCLEOTIDE SEQUENCE [LARGE SCALE GENOMIC DNA]</scope>
    <source>
        <strain evidence="7 8">Dm28c</strain>
    </source>
</reference>
<dbReference type="InterPro" id="IPR017907">
    <property type="entry name" value="Znf_RING_CS"/>
</dbReference>
<name>A0A2V2V3F9_TRYCR</name>
<evidence type="ECO:0000256" key="3">
    <source>
        <dbReference type="ARBA" id="ARBA00022833"/>
    </source>
</evidence>
<evidence type="ECO:0000313" key="7">
    <source>
        <dbReference type="EMBL" id="PWU90026.1"/>
    </source>
</evidence>
<feature type="domain" description="RING-type" evidence="6">
    <location>
        <begin position="66"/>
        <end position="100"/>
    </location>
</feature>
<accession>A0A2V2V3F9</accession>
<dbReference type="VEuPathDB" id="TriTrypDB:ECC02_006408"/>
<organism evidence="7 8">
    <name type="scientific">Trypanosoma cruzi</name>
    <dbReference type="NCBI Taxonomy" id="5693"/>
    <lineage>
        <taxon>Eukaryota</taxon>
        <taxon>Discoba</taxon>
        <taxon>Euglenozoa</taxon>
        <taxon>Kinetoplastea</taxon>
        <taxon>Metakinetoplastina</taxon>
        <taxon>Trypanosomatida</taxon>
        <taxon>Trypanosomatidae</taxon>
        <taxon>Trypanosoma</taxon>
        <taxon>Schizotrypanum</taxon>
    </lineage>
</organism>
<proteinExistence type="predicted"/>
<dbReference type="OrthoDB" id="1630758at2759"/>
<comment type="caution">
    <text evidence="7">The sequence shown here is derived from an EMBL/GenBank/DDBJ whole genome shotgun (WGS) entry which is preliminary data.</text>
</comment>
<dbReference type="InterPro" id="IPR013083">
    <property type="entry name" value="Znf_RING/FYVE/PHD"/>
</dbReference>
<dbReference type="AlphaFoldDB" id="A0A2V2V3F9"/>
<dbReference type="VEuPathDB" id="TriTrypDB:TcBrA4_0098430"/>
<dbReference type="VEuPathDB" id="TriTrypDB:TcCLB.506957.46"/>
<gene>
    <name evidence="7" type="ORF">C4B63_54g52</name>
</gene>
<feature type="region of interest" description="Disordered" evidence="5">
    <location>
        <begin position="111"/>
        <end position="149"/>
    </location>
</feature>
<dbReference type="PROSITE" id="PS00518">
    <property type="entry name" value="ZF_RING_1"/>
    <property type="match status" value="1"/>
</dbReference>
<dbReference type="GO" id="GO:0008270">
    <property type="term" value="F:zinc ion binding"/>
    <property type="evidence" value="ECO:0007669"/>
    <property type="project" value="UniProtKB-KW"/>
</dbReference>
<dbReference type="InterPro" id="IPR027370">
    <property type="entry name" value="Znf-RING_euk"/>
</dbReference>
<evidence type="ECO:0000256" key="2">
    <source>
        <dbReference type="ARBA" id="ARBA00022771"/>
    </source>
</evidence>
<dbReference type="VEuPathDB" id="TriTrypDB:C4B63_54g52"/>
<dbReference type="Gene3D" id="3.30.40.10">
    <property type="entry name" value="Zinc/RING finger domain, C3HC4 (zinc finger)"/>
    <property type="match status" value="1"/>
</dbReference>
<dbReference type="Proteomes" id="UP000246121">
    <property type="component" value="Unassembled WGS sequence"/>
</dbReference>
<feature type="compositionally biased region" description="Basic and acidic residues" evidence="5">
    <location>
        <begin position="115"/>
        <end position="133"/>
    </location>
</feature>
<dbReference type="VEuPathDB" id="TriTrypDB:BCY84_19619"/>